<dbReference type="InterPro" id="IPR001214">
    <property type="entry name" value="SET_dom"/>
</dbReference>
<dbReference type="PANTHER" id="PTHR46223:SF3">
    <property type="entry name" value="HISTONE-LYSINE N-METHYLTRANSFERASE SET-23"/>
    <property type="match status" value="1"/>
</dbReference>
<dbReference type="PROSITE" id="PS50868">
    <property type="entry name" value="POST_SET"/>
    <property type="match status" value="1"/>
</dbReference>
<keyword evidence="7" id="KW-0862">Zinc</keyword>
<dbReference type="GO" id="GO:0008168">
    <property type="term" value="F:methyltransferase activity"/>
    <property type="evidence" value="ECO:0007669"/>
    <property type="project" value="UniProtKB-KW"/>
</dbReference>
<evidence type="ECO:0000256" key="6">
    <source>
        <dbReference type="ARBA" id="ARBA00022723"/>
    </source>
</evidence>
<keyword evidence="3 11" id="KW-0489">Methyltransferase</keyword>
<dbReference type="OrthoDB" id="5792673at2759"/>
<comment type="subcellular location">
    <subcellularLocation>
        <location evidence="1">Chromosome</location>
    </subcellularLocation>
</comment>
<dbReference type="InterPro" id="IPR046341">
    <property type="entry name" value="SET_dom_sf"/>
</dbReference>
<sequence length="134" mass="14526">MRLRMYDQQGQGHALLVLREVLPSGLVLRTNIDATRLGNVARFFNHSCDGGSLELVVVRRRGSLLPAVALFAAHDISPAEELTFAYGPPTSGRAAAASGRPGEERQQQQQQLERPQQRCLCGSSACLGLMPNEA</sequence>
<evidence type="ECO:0000256" key="5">
    <source>
        <dbReference type="ARBA" id="ARBA00022691"/>
    </source>
</evidence>
<dbReference type="Gene3D" id="2.170.270.10">
    <property type="entry name" value="SET domain"/>
    <property type="match status" value="1"/>
</dbReference>
<dbReference type="Proteomes" id="UP000236333">
    <property type="component" value="Unassembled WGS sequence"/>
</dbReference>
<dbReference type="PANTHER" id="PTHR46223">
    <property type="entry name" value="HISTONE-LYSINE N-METHYLTRANSFERASE SUV39H"/>
    <property type="match status" value="1"/>
</dbReference>
<proteinExistence type="predicted"/>
<dbReference type="GO" id="GO:0032259">
    <property type="term" value="P:methylation"/>
    <property type="evidence" value="ECO:0007669"/>
    <property type="project" value="UniProtKB-KW"/>
</dbReference>
<evidence type="ECO:0000259" key="9">
    <source>
        <dbReference type="PROSITE" id="PS50280"/>
    </source>
</evidence>
<comment type="caution">
    <text evidence="11">The sequence shown here is derived from an EMBL/GenBank/DDBJ whole genome shotgun (WGS) entry which is preliminary data.</text>
</comment>
<feature type="compositionally biased region" description="Low complexity" evidence="8">
    <location>
        <begin position="87"/>
        <end position="100"/>
    </location>
</feature>
<dbReference type="EMBL" id="PGGS01000572">
    <property type="protein sequence ID" value="PNH02938.1"/>
    <property type="molecule type" value="Genomic_DNA"/>
</dbReference>
<reference evidence="11 12" key="1">
    <citation type="journal article" date="2017" name="Mol. Biol. Evol.">
        <title>The 4-celled Tetrabaena socialis nuclear genome reveals the essential components for genetic control of cell number at the origin of multicellularity in the volvocine lineage.</title>
        <authorList>
            <person name="Featherston J."/>
            <person name="Arakaki Y."/>
            <person name="Hanschen E.R."/>
            <person name="Ferris P.J."/>
            <person name="Michod R.E."/>
            <person name="Olson B.J.S.C."/>
            <person name="Nozaki H."/>
            <person name="Durand P.M."/>
        </authorList>
    </citation>
    <scope>NUCLEOTIDE SEQUENCE [LARGE SCALE GENOMIC DNA]</scope>
    <source>
        <strain evidence="11 12">NIES-571</strain>
    </source>
</reference>
<keyword evidence="5" id="KW-0949">S-adenosyl-L-methionine</keyword>
<feature type="domain" description="Post-SET" evidence="10">
    <location>
        <begin position="115"/>
        <end position="131"/>
    </location>
</feature>
<dbReference type="InterPro" id="IPR003616">
    <property type="entry name" value="Post-SET_dom"/>
</dbReference>
<dbReference type="PROSITE" id="PS50280">
    <property type="entry name" value="SET"/>
    <property type="match status" value="1"/>
</dbReference>
<dbReference type="GO" id="GO:0005694">
    <property type="term" value="C:chromosome"/>
    <property type="evidence" value="ECO:0007669"/>
    <property type="project" value="UniProtKB-SubCell"/>
</dbReference>
<name>A0A2J7ZRQ6_9CHLO</name>
<keyword evidence="4 11" id="KW-0808">Transferase</keyword>
<dbReference type="Pfam" id="PF00856">
    <property type="entry name" value="SET"/>
    <property type="match status" value="1"/>
</dbReference>
<dbReference type="GO" id="GO:0046872">
    <property type="term" value="F:metal ion binding"/>
    <property type="evidence" value="ECO:0007669"/>
    <property type="project" value="UniProtKB-KW"/>
</dbReference>
<feature type="domain" description="SET" evidence="9">
    <location>
        <begin position="1"/>
        <end position="87"/>
    </location>
</feature>
<organism evidence="11 12">
    <name type="scientific">Tetrabaena socialis</name>
    <dbReference type="NCBI Taxonomy" id="47790"/>
    <lineage>
        <taxon>Eukaryota</taxon>
        <taxon>Viridiplantae</taxon>
        <taxon>Chlorophyta</taxon>
        <taxon>core chlorophytes</taxon>
        <taxon>Chlorophyceae</taxon>
        <taxon>CS clade</taxon>
        <taxon>Chlamydomonadales</taxon>
        <taxon>Tetrabaenaceae</taxon>
        <taxon>Tetrabaena</taxon>
    </lineage>
</organism>
<evidence type="ECO:0000259" key="10">
    <source>
        <dbReference type="PROSITE" id="PS50868"/>
    </source>
</evidence>
<accession>A0A2J7ZRQ6</accession>
<evidence type="ECO:0000256" key="4">
    <source>
        <dbReference type="ARBA" id="ARBA00022679"/>
    </source>
</evidence>
<evidence type="ECO:0000256" key="3">
    <source>
        <dbReference type="ARBA" id="ARBA00022603"/>
    </source>
</evidence>
<dbReference type="SUPFAM" id="SSF82199">
    <property type="entry name" value="SET domain"/>
    <property type="match status" value="1"/>
</dbReference>
<evidence type="ECO:0000256" key="7">
    <source>
        <dbReference type="ARBA" id="ARBA00022833"/>
    </source>
</evidence>
<protein>
    <submittedName>
        <fullName evidence="11">Histone-lysine N-methyltransferase SUVR3</fullName>
    </submittedName>
</protein>
<keyword evidence="12" id="KW-1185">Reference proteome</keyword>
<dbReference type="AlphaFoldDB" id="A0A2J7ZRQ6"/>
<evidence type="ECO:0000256" key="8">
    <source>
        <dbReference type="SAM" id="MobiDB-lite"/>
    </source>
</evidence>
<keyword evidence="2" id="KW-0158">Chromosome</keyword>
<feature type="region of interest" description="Disordered" evidence="8">
    <location>
        <begin position="83"/>
        <end position="115"/>
    </location>
</feature>
<dbReference type="InterPro" id="IPR050973">
    <property type="entry name" value="H3K9_Histone-Lys_N-MTase"/>
</dbReference>
<gene>
    <name evidence="11" type="ORF">TSOC_011057</name>
</gene>
<evidence type="ECO:0000256" key="1">
    <source>
        <dbReference type="ARBA" id="ARBA00004286"/>
    </source>
</evidence>
<keyword evidence="6" id="KW-0479">Metal-binding</keyword>
<evidence type="ECO:0000313" key="12">
    <source>
        <dbReference type="Proteomes" id="UP000236333"/>
    </source>
</evidence>
<evidence type="ECO:0000256" key="2">
    <source>
        <dbReference type="ARBA" id="ARBA00022454"/>
    </source>
</evidence>
<evidence type="ECO:0000313" key="11">
    <source>
        <dbReference type="EMBL" id="PNH02938.1"/>
    </source>
</evidence>